<name>A0A2S9K185_9BURK</name>
<dbReference type="EMBL" id="PVLQ01000087">
    <property type="protein sequence ID" value="PRD64179.1"/>
    <property type="molecule type" value="Genomic_DNA"/>
</dbReference>
<gene>
    <name evidence="2" type="ORF">C6P64_15810</name>
</gene>
<dbReference type="InterPro" id="IPR021836">
    <property type="entry name" value="DUF3429"/>
</dbReference>
<dbReference type="AlphaFoldDB" id="A0A2S9K185"/>
<keyword evidence="3" id="KW-1185">Reference proteome</keyword>
<dbReference type="RefSeq" id="WP_105749507.1">
    <property type="nucleotide sequence ID" value="NZ_PVLQ01000087.1"/>
</dbReference>
<proteinExistence type="predicted"/>
<dbReference type="PANTHER" id="PTHR15887:SF1">
    <property type="entry name" value="TRANSMEMBRANE PROTEIN 69"/>
    <property type="match status" value="1"/>
</dbReference>
<feature type="transmembrane region" description="Helical" evidence="1">
    <location>
        <begin position="82"/>
        <end position="109"/>
    </location>
</feature>
<feature type="transmembrane region" description="Helical" evidence="1">
    <location>
        <begin position="39"/>
        <end position="61"/>
    </location>
</feature>
<dbReference type="Pfam" id="PF11911">
    <property type="entry name" value="DUF3429"/>
    <property type="match status" value="1"/>
</dbReference>
<keyword evidence="1" id="KW-0472">Membrane</keyword>
<feature type="transmembrane region" description="Helical" evidence="1">
    <location>
        <begin position="153"/>
        <end position="174"/>
    </location>
</feature>
<protein>
    <submittedName>
        <fullName evidence="2">DUF3429 domain-containing protein</fullName>
    </submittedName>
</protein>
<feature type="transmembrane region" description="Helical" evidence="1">
    <location>
        <begin position="121"/>
        <end position="141"/>
    </location>
</feature>
<keyword evidence="1" id="KW-1133">Transmembrane helix</keyword>
<dbReference type="OrthoDB" id="8591832at2"/>
<accession>A0A2S9K185</accession>
<evidence type="ECO:0000313" key="2">
    <source>
        <dbReference type="EMBL" id="PRD64179.1"/>
    </source>
</evidence>
<reference evidence="2 3" key="1">
    <citation type="submission" date="2018-03" db="EMBL/GenBank/DDBJ databases">
        <title>Comparative genomics illustrates the genes involved in a hyperalkaliphilic mechanisms of Serpentinomonas isolated from highly-alkaline calcium-rich serpentinized springs.</title>
        <authorList>
            <person name="Suzuki S."/>
            <person name="Ishii S."/>
            <person name="Walworth N."/>
            <person name="Bird L."/>
            <person name="Kuenen J.G."/>
            <person name="Nealson K.H."/>
        </authorList>
    </citation>
    <scope>NUCLEOTIDE SEQUENCE [LARGE SCALE GENOMIC DNA]</scope>
    <source>
        <strain evidence="2 3">P1</strain>
    </source>
</reference>
<feature type="transmembrane region" description="Helical" evidence="1">
    <location>
        <begin position="14"/>
        <end position="33"/>
    </location>
</feature>
<evidence type="ECO:0000256" key="1">
    <source>
        <dbReference type="SAM" id="Phobius"/>
    </source>
</evidence>
<dbReference type="PANTHER" id="PTHR15887">
    <property type="entry name" value="TRANSMEMBRANE PROTEIN 69"/>
    <property type="match status" value="1"/>
</dbReference>
<sequence length="175" mass="19071">MSQSIDHHQLIKTLGRAGLIPFVLLALMVWLLIDNDLQPFVATALACYAAIIASFLGGVHWGAAWVHSEAGSSHRDEHQVPALWWGISASLLAWLGILIPILSGLVWYIAQGELSIDEVKLQAQAGLIWLGLLLIACYLIDRKLYPSAGLQHWLTLRFHLSTVAALSCFLAAGAL</sequence>
<keyword evidence="1" id="KW-0812">Transmembrane</keyword>
<organism evidence="2 3">
    <name type="scientific">Malikia granosa</name>
    <dbReference type="NCBI Taxonomy" id="263067"/>
    <lineage>
        <taxon>Bacteria</taxon>
        <taxon>Pseudomonadati</taxon>
        <taxon>Pseudomonadota</taxon>
        <taxon>Betaproteobacteria</taxon>
        <taxon>Burkholderiales</taxon>
        <taxon>Comamonadaceae</taxon>
        <taxon>Malikia</taxon>
    </lineage>
</organism>
<dbReference type="Proteomes" id="UP000238589">
    <property type="component" value="Unassembled WGS sequence"/>
</dbReference>
<evidence type="ECO:0000313" key="3">
    <source>
        <dbReference type="Proteomes" id="UP000238589"/>
    </source>
</evidence>
<comment type="caution">
    <text evidence="2">The sequence shown here is derived from an EMBL/GenBank/DDBJ whole genome shotgun (WGS) entry which is preliminary data.</text>
</comment>